<proteinExistence type="predicted"/>
<sequence length="29" mass="3358">MDKYLVIDQNGTNGTNKFYCYLLSALMIQ</sequence>
<organism evidence="1">
    <name type="scientific">Rhizophora mucronata</name>
    <name type="common">Asiatic mangrove</name>
    <dbReference type="NCBI Taxonomy" id="61149"/>
    <lineage>
        <taxon>Eukaryota</taxon>
        <taxon>Viridiplantae</taxon>
        <taxon>Streptophyta</taxon>
        <taxon>Embryophyta</taxon>
        <taxon>Tracheophyta</taxon>
        <taxon>Spermatophyta</taxon>
        <taxon>Magnoliopsida</taxon>
        <taxon>eudicotyledons</taxon>
        <taxon>Gunneridae</taxon>
        <taxon>Pentapetalae</taxon>
        <taxon>rosids</taxon>
        <taxon>fabids</taxon>
        <taxon>Malpighiales</taxon>
        <taxon>Rhizophoraceae</taxon>
        <taxon>Rhizophora</taxon>
    </lineage>
</organism>
<accession>A0A2P2N2N9</accession>
<name>A0A2P2N2N9_RHIMU</name>
<protein>
    <submittedName>
        <fullName evidence="1">Uncharacterized protein</fullName>
    </submittedName>
</protein>
<dbReference type="EMBL" id="GGEC01056244">
    <property type="protein sequence ID" value="MBX36728.1"/>
    <property type="molecule type" value="Transcribed_RNA"/>
</dbReference>
<evidence type="ECO:0000313" key="1">
    <source>
        <dbReference type="EMBL" id="MBX36728.1"/>
    </source>
</evidence>
<dbReference type="AlphaFoldDB" id="A0A2P2N2N9"/>
<reference evidence="1" key="1">
    <citation type="submission" date="2018-02" db="EMBL/GenBank/DDBJ databases">
        <title>Rhizophora mucronata_Transcriptome.</title>
        <authorList>
            <person name="Meera S.P."/>
            <person name="Sreeshan A."/>
            <person name="Augustine A."/>
        </authorList>
    </citation>
    <scope>NUCLEOTIDE SEQUENCE</scope>
    <source>
        <tissue evidence="1">Leaf</tissue>
    </source>
</reference>